<dbReference type="PANTHER" id="PTHR42830">
    <property type="entry name" value="OSMOTICALLY INDUCIBLE FAMILY PROTEIN"/>
    <property type="match status" value="1"/>
</dbReference>
<dbReference type="Proteomes" id="UP000006868">
    <property type="component" value="Chromosome"/>
</dbReference>
<dbReference type="eggNOG" id="COG1764">
    <property type="taxonomic scope" value="Bacteria"/>
</dbReference>
<accession>E3EI12</accession>
<reference evidence="1 2" key="1">
    <citation type="journal article" date="2011" name="J. Bacteriol.">
        <title>Complete genome sequence of Paenibacillus polymyxa SC2, a strain of plant growth-promoting Rhizobacterium with broad-spectrum antimicrobial activity.</title>
        <authorList>
            <person name="Ma M."/>
            <person name="Wang C."/>
            <person name="Ding Y."/>
            <person name="Li L."/>
            <person name="Shen D."/>
            <person name="Jiang X."/>
            <person name="Guan D."/>
            <person name="Cao F."/>
            <person name="Chen H."/>
            <person name="Feng R."/>
            <person name="Wang X."/>
            <person name="Ge Y."/>
            <person name="Yao L."/>
            <person name="Bing X."/>
            <person name="Yang X."/>
            <person name="Li J."/>
            <person name="Du B."/>
        </authorList>
    </citation>
    <scope>NUCLEOTIDE SEQUENCE [LARGE SCALE GENOMIC DNA]</scope>
    <source>
        <strain evidence="1 2">SC2</strain>
    </source>
</reference>
<protein>
    <submittedName>
        <fullName evidence="1">Osmotically inducible protein OsmC</fullName>
    </submittedName>
</protein>
<dbReference type="PANTHER" id="PTHR42830:SF2">
    <property type="entry name" value="OSMC_OHR FAMILY PROTEIN"/>
    <property type="match status" value="1"/>
</dbReference>
<dbReference type="InterPro" id="IPR052707">
    <property type="entry name" value="OsmC_Ohr_Peroxiredoxin"/>
</dbReference>
<evidence type="ECO:0000313" key="1">
    <source>
        <dbReference type="EMBL" id="ADO56601.1"/>
    </source>
</evidence>
<dbReference type="PATRIC" id="fig|886882.15.peg.2619"/>
<dbReference type="InterPro" id="IPR003718">
    <property type="entry name" value="OsmC/Ohr_fam"/>
</dbReference>
<dbReference type="HOGENOM" id="CLU_105860_3_0_9"/>
<name>E3EI12_PAEPS</name>
<dbReference type="InterPro" id="IPR036102">
    <property type="entry name" value="OsmC/Ohrsf"/>
</dbReference>
<dbReference type="AlphaFoldDB" id="E3EI12"/>
<dbReference type="SUPFAM" id="SSF82784">
    <property type="entry name" value="OsmC-like"/>
    <property type="match status" value="1"/>
</dbReference>
<evidence type="ECO:0000313" key="2">
    <source>
        <dbReference type="Proteomes" id="UP000006868"/>
    </source>
</evidence>
<proteinExistence type="predicted"/>
<dbReference type="Gene3D" id="3.30.300.20">
    <property type="match status" value="1"/>
</dbReference>
<dbReference type="Pfam" id="PF02566">
    <property type="entry name" value="OsmC"/>
    <property type="match status" value="1"/>
</dbReference>
<dbReference type="InterPro" id="IPR015946">
    <property type="entry name" value="KH_dom-like_a/b"/>
</dbReference>
<dbReference type="RefSeq" id="WP_013371205.1">
    <property type="nucleotide sequence ID" value="NC_014622.2"/>
</dbReference>
<sequence length="148" mass="16049">MANQKLSLNTVWYGNAKGNGIIKSENFQTQIAIPVSKGGSGEGVEPKKLLMSSAAACYLMTLTYMLEQNRIPVLGLSMDTEGNTAPNGQLSITHRPHIVLKKSEATNQDVSMAETLMRNAEENCQIGQLLVKADVQITIEGHVSFEAE</sequence>
<organism evidence="1 2">
    <name type="scientific">Paenibacillus polymyxa (strain SC2)</name>
    <name type="common">Bacillus polymyxa</name>
    <dbReference type="NCBI Taxonomy" id="886882"/>
    <lineage>
        <taxon>Bacteria</taxon>
        <taxon>Bacillati</taxon>
        <taxon>Bacillota</taxon>
        <taxon>Bacilli</taxon>
        <taxon>Bacillales</taxon>
        <taxon>Paenibacillaceae</taxon>
        <taxon>Paenibacillus</taxon>
    </lineage>
</organism>
<dbReference type="KEGG" id="ppm:PPSC2_12345"/>
<dbReference type="OrthoDB" id="2242871at2"/>
<gene>
    <name evidence="1" type="primary">ymaD3</name>
    <name evidence="1" type="ORF">PPSC2_12345</name>
</gene>
<dbReference type="EMBL" id="CP002213">
    <property type="protein sequence ID" value="ADO56601.1"/>
    <property type="molecule type" value="Genomic_DNA"/>
</dbReference>